<name>A0ABQ2CVC9_9DEIO</name>
<dbReference type="InterPro" id="IPR013785">
    <property type="entry name" value="Aldolase_TIM"/>
</dbReference>
<evidence type="ECO:0000313" key="6">
    <source>
        <dbReference type="EMBL" id="GGJ24245.1"/>
    </source>
</evidence>
<gene>
    <name evidence="6" type="ORF">GCM10008938_07990</name>
</gene>
<dbReference type="SMART" id="SM00729">
    <property type="entry name" value="Elp3"/>
    <property type="match status" value="1"/>
</dbReference>
<dbReference type="PROSITE" id="PS51918">
    <property type="entry name" value="RADICAL_SAM"/>
    <property type="match status" value="1"/>
</dbReference>
<dbReference type="InterPro" id="IPR007197">
    <property type="entry name" value="rSAM"/>
</dbReference>
<dbReference type="SFLD" id="SFLDG01082">
    <property type="entry name" value="B12-binding_domain_containing"/>
    <property type="match status" value="1"/>
</dbReference>
<dbReference type="CDD" id="cd01335">
    <property type="entry name" value="Radical_SAM"/>
    <property type="match status" value="1"/>
</dbReference>
<dbReference type="Pfam" id="PF04055">
    <property type="entry name" value="Radical_SAM"/>
    <property type="match status" value="1"/>
</dbReference>
<dbReference type="RefSeq" id="WP_189000217.1">
    <property type="nucleotide sequence ID" value="NZ_BMOD01000002.1"/>
</dbReference>
<organism evidence="6 7">
    <name type="scientific">Deinococcus roseus</name>
    <dbReference type="NCBI Taxonomy" id="392414"/>
    <lineage>
        <taxon>Bacteria</taxon>
        <taxon>Thermotogati</taxon>
        <taxon>Deinococcota</taxon>
        <taxon>Deinococci</taxon>
        <taxon>Deinococcales</taxon>
        <taxon>Deinococcaceae</taxon>
        <taxon>Deinococcus</taxon>
    </lineage>
</organism>
<dbReference type="PANTHER" id="PTHR13932">
    <property type="entry name" value="COPROPORPHYRINIGEN III OXIDASE"/>
    <property type="match status" value="1"/>
</dbReference>
<evidence type="ECO:0000256" key="4">
    <source>
        <dbReference type="ARBA" id="ARBA00023014"/>
    </source>
</evidence>
<keyword evidence="2" id="KW-0479">Metal-binding</keyword>
<dbReference type="NCBIfam" id="NF006067">
    <property type="entry name" value="PRK08208.1"/>
    <property type="match status" value="1"/>
</dbReference>
<sequence>MSAKPNLKSLLDARNPYLGYTYAYPHKTAYRDLPPVDLQDVWKDQDRSQLFLYLHIPFCEMRCGFCNLFTTVNAPRPLEKAYLDTLELQARTTRERLGEAHFSRFAIGGGTPTHLEPADLERLFDIAALFGVAFEKVPTSVETSPATATPDRLQVLSGHQVNRVSIGIQSFLEQEVKSVGRTQDNSTVHQALSTIREAGIPVLNLDLIYGLSHQTPESWLQSLKKAMEYSPEEMFLYPLYVRPLTGIGRSGRSWEDERLELYRLGRDFLLSEGYEQVSMRFFRKSASGTAAPVYCCQEDGMVGLGCGARSYTSNLHYSSEYAVGQTGVKEILWDYVKRDTTSFQQVQYGIQLDLDTRKRRFILQSILHASGLSQHHYQKLFATDFAQDYPELLDLLNLGLATDQAGTWTLTPAGLEVSDVIGPWFYAPEIQDRMSDFILR</sequence>
<keyword evidence="4" id="KW-0411">Iron-sulfur</keyword>
<keyword evidence="3" id="KW-0408">Iron</keyword>
<dbReference type="InterPro" id="IPR006638">
    <property type="entry name" value="Elp3/MiaA/NifB-like_rSAM"/>
</dbReference>
<keyword evidence="7" id="KW-1185">Reference proteome</keyword>
<dbReference type="SUPFAM" id="SSF102114">
    <property type="entry name" value="Radical SAM enzymes"/>
    <property type="match status" value="1"/>
</dbReference>
<accession>A0ABQ2CVC9</accession>
<evidence type="ECO:0000256" key="1">
    <source>
        <dbReference type="ARBA" id="ARBA00022691"/>
    </source>
</evidence>
<keyword evidence="1" id="KW-0949">S-adenosyl-L-methionine</keyword>
<dbReference type="EMBL" id="BMOD01000002">
    <property type="protein sequence ID" value="GGJ24245.1"/>
    <property type="molecule type" value="Genomic_DNA"/>
</dbReference>
<dbReference type="SFLD" id="SFLDS00029">
    <property type="entry name" value="Radical_SAM"/>
    <property type="match status" value="1"/>
</dbReference>
<dbReference type="PANTHER" id="PTHR13932:SF5">
    <property type="entry name" value="RADICAL S-ADENOSYL METHIONINE DOMAIN-CONTAINING PROTEIN 1, MITOCHONDRIAL"/>
    <property type="match status" value="1"/>
</dbReference>
<dbReference type="Proteomes" id="UP000632222">
    <property type="component" value="Unassembled WGS sequence"/>
</dbReference>
<protein>
    <submittedName>
        <fullName evidence="6">Coproporphyrinogen III oxidase</fullName>
    </submittedName>
</protein>
<dbReference type="SFLD" id="SFLDG01065">
    <property type="entry name" value="anaerobic_coproporphyrinogen-I"/>
    <property type="match status" value="1"/>
</dbReference>
<dbReference type="InterPro" id="IPR058240">
    <property type="entry name" value="rSAM_sf"/>
</dbReference>
<dbReference type="InterPro" id="IPR034505">
    <property type="entry name" value="Coproporphyrinogen-III_oxidase"/>
</dbReference>
<proteinExistence type="predicted"/>
<reference evidence="7" key="1">
    <citation type="journal article" date="2019" name="Int. J. Syst. Evol. Microbiol.">
        <title>The Global Catalogue of Microorganisms (GCM) 10K type strain sequencing project: providing services to taxonomists for standard genome sequencing and annotation.</title>
        <authorList>
            <consortium name="The Broad Institute Genomics Platform"/>
            <consortium name="The Broad Institute Genome Sequencing Center for Infectious Disease"/>
            <person name="Wu L."/>
            <person name="Ma J."/>
        </authorList>
    </citation>
    <scope>NUCLEOTIDE SEQUENCE [LARGE SCALE GENOMIC DNA]</scope>
    <source>
        <strain evidence="7">JCM 14370</strain>
    </source>
</reference>
<evidence type="ECO:0000313" key="7">
    <source>
        <dbReference type="Proteomes" id="UP000632222"/>
    </source>
</evidence>
<evidence type="ECO:0000256" key="2">
    <source>
        <dbReference type="ARBA" id="ARBA00022723"/>
    </source>
</evidence>
<dbReference type="Gene3D" id="3.20.20.70">
    <property type="entry name" value="Aldolase class I"/>
    <property type="match status" value="1"/>
</dbReference>
<evidence type="ECO:0000256" key="3">
    <source>
        <dbReference type="ARBA" id="ARBA00023004"/>
    </source>
</evidence>
<feature type="domain" description="Radical SAM core" evidence="5">
    <location>
        <begin position="44"/>
        <end position="275"/>
    </location>
</feature>
<comment type="caution">
    <text evidence="6">The sequence shown here is derived from an EMBL/GenBank/DDBJ whole genome shotgun (WGS) entry which is preliminary data.</text>
</comment>
<evidence type="ECO:0000259" key="5">
    <source>
        <dbReference type="PROSITE" id="PS51918"/>
    </source>
</evidence>